<dbReference type="RefSeq" id="WP_257767941.1">
    <property type="nucleotide sequence ID" value="NZ_CP102480.1"/>
</dbReference>
<accession>A0A9J7AR47</accession>
<gene>
    <name evidence="2" type="ORF">NUH88_18380</name>
</gene>
<proteinExistence type="predicted"/>
<evidence type="ECO:0000313" key="2">
    <source>
        <dbReference type="EMBL" id="UUX49354.1"/>
    </source>
</evidence>
<reference evidence="2" key="1">
    <citation type="submission" date="2022-08" db="EMBL/GenBank/DDBJ databases">
        <title>Nisaea acidiphila sp. nov., isolated from a marine algal debris and emended description of the genus Nisaea Urios et al. 2008.</title>
        <authorList>
            <person name="Kwon K."/>
        </authorList>
    </citation>
    <scope>NUCLEOTIDE SEQUENCE</scope>
    <source>
        <strain evidence="2">MEBiC11861</strain>
    </source>
</reference>
<feature type="compositionally biased region" description="Basic and acidic residues" evidence="1">
    <location>
        <begin position="1"/>
        <end position="16"/>
    </location>
</feature>
<dbReference type="KEGG" id="naci:NUH88_18380"/>
<sequence>MGRFKDKALRQDEQRSRPATLSDLSRAGIGVFCWCNRCGHNAEAATAMLIAQLGPDFPVPEVGSRMRCSSCASKDVATRPAWPTRDQVVARHS</sequence>
<evidence type="ECO:0000313" key="3">
    <source>
        <dbReference type="Proteomes" id="UP001060336"/>
    </source>
</evidence>
<keyword evidence="3" id="KW-1185">Reference proteome</keyword>
<feature type="region of interest" description="Disordered" evidence="1">
    <location>
        <begin position="1"/>
        <end position="20"/>
    </location>
</feature>
<evidence type="ECO:0000256" key="1">
    <source>
        <dbReference type="SAM" id="MobiDB-lite"/>
    </source>
</evidence>
<dbReference type="AlphaFoldDB" id="A0A9J7AR47"/>
<organism evidence="2 3">
    <name type="scientific">Nisaea acidiphila</name>
    <dbReference type="NCBI Taxonomy" id="1862145"/>
    <lineage>
        <taxon>Bacteria</taxon>
        <taxon>Pseudomonadati</taxon>
        <taxon>Pseudomonadota</taxon>
        <taxon>Alphaproteobacteria</taxon>
        <taxon>Rhodospirillales</taxon>
        <taxon>Thalassobaculaceae</taxon>
        <taxon>Nisaea</taxon>
    </lineage>
</organism>
<dbReference type="Proteomes" id="UP001060336">
    <property type="component" value="Chromosome"/>
</dbReference>
<protein>
    <submittedName>
        <fullName evidence="2">Uncharacterized protein</fullName>
    </submittedName>
</protein>
<name>A0A9J7AR47_9PROT</name>
<dbReference type="EMBL" id="CP102480">
    <property type="protein sequence ID" value="UUX49354.1"/>
    <property type="molecule type" value="Genomic_DNA"/>
</dbReference>